<protein>
    <submittedName>
        <fullName evidence="1">Uncharacterized protein</fullName>
    </submittedName>
</protein>
<sequence length="152" mass="17260">MPNLPLVCCGFLESLTPVLPPLSSPHAQRGRLFPRRRKVELLHLSSLAGGRHGERGTQCRRRLSSRCDLPLKLPQNTRGWLESEIACLSHARSHRAIRTLGHVSLQNIFRTWIPTSLKKCTFSTTLTLAFFKIQQTKKNIILISIMIENDLI</sequence>
<keyword evidence="2" id="KW-1185">Reference proteome</keyword>
<gene>
    <name evidence="1" type="ORF">AAFF_G00293680</name>
</gene>
<evidence type="ECO:0000313" key="1">
    <source>
        <dbReference type="EMBL" id="KAJ8372193.1"/>
    </source>
</evidence>
<dbReference type="EMBL" id="JAINUG010000411">
    <property type="protein sequence ID" value="KAJ8372193.1"/>
    <property type="molecule type" value="Genomic_DNA"/>
</dbReference>
<name>A0AAD7R9D1_9TELE</name>
<accession>A0AAD7R9D1</accession>
<organism evidence="1 2">
    <name type="scientific">Aldrovandia affinis</name>
    <dbReference type="NCBI Taxonomy" id="143900"/>
    <lineage>
        <taxon>Eukaryota</taxon>
        <taxon>Metazoa</taxon>
        <taxon>Chordata</taxon>
        <taxon>Craniata</taxon>
        <taxon>Vertebrata</taxon>
        <taxon>Euteleostomi</taxon>
        <taxon>Actinopterygii</taxon>
        <taxon>Neopterygii</taxon>
        <taxon>Teleostei</taxon>
        <taxon>Notacanthiformes</taxon>
        <taxon>Halosauridae</taxon>
        <taxon>Aldrovandia</taxon>
    </lineage>
</organism>
<proteinExistence type="predicted"/>
<dbReference type="Proteomes" id="UP001221898">
    <property type="component" value="Unassembled WGS sequence"/>
</dbReference>
<evidence type="ECO:0000313" key="2">
    <source>
        <dbReference type="Proteomes" id="UP001221898"/>
    </source>
</evidence>
<comment type="caution">
    <text evidence="1">The sequence shown here is derived from an EMBL/GenBank/DDBJ whole genome shotgun (WGS) entry which is preliminary data.</text>
</comment>
<reference evidence="1" key="1">
    <citation type="journal article" date="2023" name="Science">
        <title>Genome structures resolve the early diversification of teleost fishes.</title>
        <authorList>
            <person name="Parey E."/>
            <person name="Louis A."/>
            <person name="Montfort J."/>
            <person name="Bouchez O."/>
            <person name="Roques C."/>
            <person name="Iampietro C."/>
            <person name="Lluch J."/>
            <person name="Castinel A."/>
            <person name="Donnadieu C."/>
            <person name="Desvignes T."/>
            <person name="Floi Bucao C."/>
            <person name="Jouanno E."/>
            <person name="Wen M."/>
            <person name="Mejri S."/>
            <person name="Dirks R."/>
            <person name="Jansen H."/>
            <person name="Henkel C."/>
            <person name="Chen W.J."/>
            <person name="Zahm M."/>
            <person name="Cabau C."/>
            <person name="Klopp C."/>
            <person name="Thompson A.W."/>
            <person name="Robinson-Rechavi M."/>
            <person name="Braasch I."/>
            <person name="Lecointre G."/>
            <person name="Bobe J."/>
            <person name="Postlethwait J.H."/>
            <person name="Berthelot C."/>
            <person name="Roest Crollius H."/>
            <person name="Guiguen Y."/>
        </authorList>
    </citation>
    <scope>NUCLEOTIDE SEQUENCE</scope>
    <source>
        <strain evidence="1">NC1722</strain>
    </source>
</reference>
<dbReference type="AlphaFoldDB" id="A0AAD7R9D1"/>